<dbReference type="FunFam" id="3.40.50.2000:FF:000026">
    <property type="entry name" value="Phosphatidylinositol N-acetylglucosaminyltransferase subunit A"/>
    <property type="match status" value="1"/>
</dbReference>
<evidence type="ECO:0000256" key="7">
    <source>
        <dbReference type="ARBA" id="ARBA00022676"/>
    </source>
</evidence>
<comment type="function">
    <text evidence="15">Catalytic subunit of the glycosylphosphatidylinositol-N-acetylglucosaminyltransferase (GPI-GnT) complex that catalyzes the transfer of N-acetylglucosamine from UDP-N-acetylglucosamine to phosphatidylinositol and participates in the first step of GPI biosynthesis.</text>
</comment>
<dbReference type="InParanoid" id="G1PXH3"/>
<dbReference type="OMA" id="SHFWMSG"/>
<evidence type="ECO:0000256" key="6">
    <source>
        <dbReference type="ARBA" id="ARBA00022553"/>
    </source>
</evidence>
<dbReference type="AlphaFoldDB" id="G1PXH3"/>
<keyword evidence="11 19" id="KW-1133">Transmembrane helix</keyword>
<feature type="domain" description="PIGA GPI anchor biosynthesis" evidence="20">
    <location>
        <begin position="72"/>
        <end position="161"/>
    </location>
</feature>
<reference evidence="21" key="2">
    <citation type="submission" date="2025-08" db="UniProtKB">
        <authorList>
            <consortium name="Ensembl"/>
        </authorList>
    </citation>
    <scope>IDENTIFICATION</scope>
</reference>
<evidence type="ECO:0000256" key="15">
    <source>
        <dbReference type="ARBA" id="ARBA00058926"/>
    </source>
</evidence>
<dbReference type="Ensembl" id="ENSMLUT00000017702.2">
    <property type="protein sequence ID" value="ENSMLUP00000016142.2"/>
    <property type="gene ID" value="ENSMLUG00000017698.2"/>
</dbReference>
<protein>
    <recommendedName>
        <fullName evidence="16">Phosphatidylinositol N-acetylglucosaminyltransferase subunit A</fullName>
        <ecNumber evidence="4">2.4.1.198</ecNumber>
    </recommendedName>
    <alternativeName>
        <fullName evidence="14">GlcNAc-PI synthesis protein</fullName>
    </alternativeName>
    <alternativeName>
        <fullName evidence="17">Phosphatidylinositol-glycan biosynthesis class A protein</fullName>
    </alternativeName>
</protein>
<evidence type="ECO:0000256" key="5">
    <source>
        <dbReference type="ARBA" id="ARBA00022502"/>
    </source>
</evidence>
<keyword evidence="10" id="KW-0256">Endoplasmic reticulum</keyword>
<evidence type="ECO:0000256" key="12">
    <source>
        <dbReference type="ARBA" id="ARBA00023098"/>
    </source>
</evidence>
<dbReference type="CDD" id="cd03796">
    <property type="entry name" value="GT4_PIG-A-like"/>
    <property type="match status" value="1"/>
</dbReference>
<evidence type="ECO:0000256" key="13">
    <source>
        <dbReference type="ARBA" id="ARBA00023136"/>
    </source>
</evidence>
<dbReference type="SUPFAM" id="SSF53756">
    <property type="entry name" value="UDP-Glycosyltransferase/glycogen phosphorylase"/>
    <property type="match status" value="1"/>
</dbReference>
<proteinExistence type="inferred from homology"/>
<keyword evidence="8" id="KW-0808">Transferase</keyword>
<comment type="subcellular location">
    <subcellularLocation>
        <location evidence="1">Endoplasmic reticulum membrane</location>
        <topology evidence="1">Single-pass membrane protein</topology>
    </subcellularLocation>
</comment>
<dbReference type="GO" id="GO:0017176">
    <property type="term" value="F:phosphatidylinositol N-acetylglucosaminyltransferase activity"/>
    <property type="evidence" value="ECO:0007669"/>
    <property type="project" value="UniProtKB-EC"/>
</dbReference>
<organism evidence="21 22">
    <name type="scientific">Myotis lucifugus</name>
    <name type="common">Little brown bat</name>
    <dbReference type="NCBI Taxonomy" id="59463"/>
    <lineage>
        <taxon>Eukaryota</taxon>
        <taxon>Metazoa</taxon>
        <taxon>Chordata</taxon>
        <taxon>Craniata</taxon>
        <taxon>Vertebrata</taxon>
        <taxon>Euteleostomi</taxon>
        <taxon>Mammalia</taxon>
        <taxon>Eutheria</taxon>
        <taxon>Laurasiatheria</taxon>
        <taxon>Chiroptera</taxon>
        <taxon>Yangochiroptera</taxon>
        <taxon>Vespertilionidae</taxon>
        <taxon>Myotis</taxon>
    </lineage>
</organism>
<evidence type="ECO:0000256" key="1">
    <source>
        <dbReference type="ARBA" id="ARBA00004389"/>
    </source>
</evidence>
<evidence type="ECO:0000256" key="3">
    <source>
        <dbReference type="ARBA" id="ARBA00009481"/>
    </source>
</evidence>
<evidence type="ECO:0000256" key="18">
    <source>
        <dbReference type="ARBA" id="ARBA00093192"/>
    </source>
</evidence>
<dbReference type="STRING" id="59463.ENSMLUP00000016142"/>
<dbReference type="eggNOG" id="KOG1111">
    <property type="taxonomic scope" value="Eukaryota"/>
</dbReference>
<evidence type="ECO:0000256" key="11">
    <source>
        <dbReference type="ARBA" id="ARBA00022989"/>
    </source>
</evidence>
<reference evidence="21 22" key="1">
    <citation type="journal article" date="2011" name="Nature">
        <title>A high-resolution map of human evolutionary constraint using 29 mammals.</title>
        <authorList>
            <person name="Lindblad-Toh K."/>
            <person name="Garber M."/>
            <person name="Zuk O."/>
            <person name="Lin M.F."/>
            <person name="Parker B.J."/>
            <person name="Washietl S."/>
            <person name="Kheradpour P."/>
            <person name="Ernst J."/>
            <person name="Jordan G."/>
            <person name="Mauceli E."/>
            <person name="Ward L.D."/>
            <person name="Lowe C.B."/>
            <person name="Holloway A.K."/>
            <person name="Clamp M."/>
            <person name="Gnerre S."/>
            <person name="Alfoldi J."/>
            <person name="Beal K."/>
            <person name="Chang J."/>
            <person name="Clawson H."/>
            <person name="Cuff J."/>
            <person name="Di Palma F."/>
            <person name="Fitzgerald S."/>
            <person name="Flicek P."/>
            <person name="Guttman M."/>
            <person name="Hubisz M.J."/>
            <person name="Jaffe D.B."/>
            <person name="Jungreis I."/>
            <person name="Kent W.J."/>
            <person name="Kostka D."/>
            <person name="Lara M."/>
            <person name="Martins A.L."/>
            <person name="Massingham T."/>
            <person name="Moltke I."/>
            <person name="Raney B.J."/>
            <person name="Rasmussen M.D."/>
            <person name="Robinson J."/>
            <person name="Stark A."/>
            <person name="Vilella A.J."/>
            <person name="Wen J."/>
            <person name="Xie X."/>
            <person name="Zody M.C."/>
            <person name="Baldwin J."/>
            <person name="Bloom T."/>
            <person name="Chin C.W."/>
            <person name="Heiman D."/>
            <person name="Nicol R."/>
            <person name="Nusbaum C."/>
            <person name="Young S."/>
            <person name="Wilkinson J."/>
            <person name="Worley K.C."/>
            <person name="Kovar C.L."/>
            <person name="Muzny D.M."/>
            <person name="Gibbs R.A."/>
            <person name="Cree A."/>
            <person name="Dihn H.H."/>
            <person name="Fowler G."/>
            <person name="Jhangiani S."/>
            <person name="Joshi V."/>
            <person name="Lee S."/>
            <person name="Lewis L.R."/>
            <person name="Nazareth L.V."/>
            <person name="Okwuonu G."/>
            <person name="Santibanez J."/>
            <person name="Warren W.C."/>
            <person name="Mardis E.R."/>
            <person name="Weinstock G.M."/>
            <person name="Wilson R.K."/>
            <person name="Delehaunty K."/>
            <person name="Dooling D."/>
            <person name="Fronik C."/>
            <person name="Fulton L."/>
            <person name="Fulton B."/>
            <person name="Graves T."/>
            <person name="Minx P."/>
            <person name="Sodergren E."/>
            <person name="Birney E."/>
            <person name="Margulies E.H."/>
            <person name="Herrero J."/>
            <person name="Green E.D."/>
            <person name="Haussler D."/>
            <person name="Siepel A."/>
            <person name="Goldman N."/>
            <person name="Pollard K.S."/>
            <person name="Pedersen J.S."/>
            <person name="Lander E.S."/>
            <person name="Kellis M."/>
        </authorList>
    </citation>
    <scope>NUCLEOTIDE SEQUENCE [LARGE SCALE GENOMIC DNA]</scope>
</reference>
<evidence type="ECO:0000256" key="17">
    <source>
        <dbReference type="ARBA" id="ARBA00083199"/>
    </source>
</evidence>
<dbReference type="UniPathway" id="UPA00196"/>
<keyword evidence="9 19" id="KW-0812">Transmembrane</keyword>
<dbReference type="GO" id="GO:0000506">
    <property type="term" value="C:glycosylphosphatidylinositol-N-acetylglucosaminyltransferase (GPI-GnT) complex"/>
    <property type="evidence" value="ECO:0007669"/>
    <property type="project" value="Ensembl"/>
</dbReference>
<dbReference type="EC" id="2.4.1.198" evidence="4"/>
<dbReference type="Proteomes" id="UP000001074">
    <property type="component" value="Unassembled WGS sequence"/>
</dbReference>
<name>G1PXH3_MYOLU</name>
<keyword evidence="13 19" id="KW-0472">Membrane</keyword>
<dbReference type="EMBL" id="AAPE02017434">
    <property type="status" value="NOT_ANNOTATED_CDS"/>
    <property type="molecule type" value="Genomic_DNA"/>
</dbReference>
<dbReference type="Gene3D" id="3.40.50.2000">
    <property type="entry name" value="Glycogen Phosphorylase B"/>
    <property type="match status" value="2"/>
</dbReference>
<evidence type="ECO:0000256" key="8">
    <source>
        <dbReference type="ARBA" id="ARBA00022679"/>
    </source>
</evidence>
<evidence type="ECO:0000256" key="9">
    <source>
        <dbReference type="ARBA" id="ARBA00022692"/>
    </source>
</evidence>
<evidence type="ECO:0000313" key="21">
    <source>
        <dbReference type="Ensembl" id="ENSMLUP00000016142.2"/>
    </source>
</evidence>
<evidence type="ECO:0000259" key="20">
    <source>
        <dbReference type="Pfam" id="PF08288"/>
    </source>
</evidence>
<evidence type="ECO:0000256" key="14">
    <source>
        <dbReference type="ARBA" id="ARBA00032160"/>
    </source>
</evidence>
<comment type="pathway">
    <text evidence="2">Glycolipid biosynthesis; glycosylphosphatidylinositol-anchor biosynthesis.</text>
</comment>
<evidence type="ECO:0000256" key="19">
    <source>
        <dbReference type="SAM" id="Phobius"/>
    </source>
</evidence>
<dbReference type="PANTHER" id="PTHR45871:SF1">
    <property type="entry name" value="PHOSPHATIDYLINOSITOL N-ACETYLGLUCOSAMINYLTRANSFERASE SUBUNIT A"/>
    <property type="match status" value="1"/>
</dbReference>
<comment type="catalytic activity">
    <reaction evidence="18">
        <text>a 1,2-diacyl-sn-glycero-3-phospho-(1D-myo-inositol) + UDP-N-acetyl-alpha-D-glucosamine = a 6-(N-acetyl-alpha-D-glucosaminyl)-1-(1,2-diacyl-sn-glycero-3-phospho)-1D-myo-inositol + UDP + H(+)</text>
        <dbReference type="Rhea" id="RHEA:14789"/>
        <dbReference type="ChEBI" id="CHEBI:15378"/>
        <dbReference type="ChEBI" id="CHEBI:57265"/>
        <dbReference type="ChEBI" id="CHEBI:57705"/>
        <dbReference type="ChEBI" id="CHEBI:57880"/>
        <dbReference type="ChEBI" id="CHEBI:58223"/>
        <dbReference type="EC" id="2.4.1.198"/>
    </reaction>
    <physiologicalReaction direction="left-to-right" evidence="18">
        <dbReference type="Rhea" id="RHEA:14790"/>
    </physiologicalReaction>
</comment>
<evidence type="ECO:0000313" key="22">
    <source>
        <dbReference type="Proteomes" id="UP000001074"/>
    </source>
</evidence>
<dbReference type="FunFam" id="3.40.50.2000:FF:000059">
    <property type="entry name" value="Phosphatidylinositol glycan anchor biosynthesis class A"/>
    <property type="match status" value="1"/>
</dbReference>
<keyword evidence="7" id="KW-0328">Glycosyltransferase</keyword>
<sequence length="484" mass="54346">MAYRGGGGRRHGPSAAFHPVSPGRLFTCRTPTHNICMVSDFFYPNMGGVESHIYQLSQCLIERGHKVIIVTHAYGNRKGIRYLTKGLKVYYLPLKVMYNQSTATTLFHSLPLLRYIFVRERVTIIHSHSSFSAMAHDALFHAKTMGLRTVFTDHSLFGFADVSSVLTNKLLTVSLCDTNHIICVSYTSKENTVLRAALNPEIVSVIPNAVDPTDFTPDPFRRHDSITIVIVSRLVYRKGTDLLSGIIPELCQKYQDLNFIIGGEGPKRIILEEVRERYQLHDSSKIRVRLLGALEHKDVRNVLVQGHIFLNTSLTEAFCMAIVEAASCGLQVVSTRVGGIPEVLPENLIILCEPSVKSLCEGLEKAISQLKSGVLPAPEKIHNIVKTFYTWRNVAERTEKVYNRVAGETVLPMDKRLERLMSHCGPVTGCIFALLAVFNFLFLTFLRWMTPDSLIDVAIDATGPKGAWINQYPYSRKRGRNKTR</sequence>
<gene>
    <name evidence="21" type="primary">PIGA</name>
</gene>
<dbReference type="InterPro" id="IPR039507">
    <property type="entry name" value="PIG-A/GPI3"/>
</dbReference>
<keyword evidence="6" id="KW-0597">Phosphoprotein</keyword>
<feature type="transmembrane region" description="Helical" evidence="19">
    <location>
        <begin position="425"/>
        <end position="446"/>
    </location>
</feature>
<reference evidence="21" key="3">
    <citation type="submission" date="2025-09" db="UniProtKB">
        <authorList>
            <consortium name="Ensembl"/>
        </authorList>
    </citation>
    <scope>IDENTIFICATION</scope>
</reference>
<comment type="similarity">
    <text evidence="3">Belongs to the glycosyltransferase group 1 family. Glycosyltransferase 4 subfamily.</text>
</comment>
<keyword evidence="5" id="KW-0337">GPI-anchor biosynthesis</keyword>
<dbReference type="InterPro" id="IPR013234">
    <property type="entry name" value="PIGA_GPI_anchor_biosynthesis"/>
</dbReference>
<dbReference type="GeneTree" id="ENSGT00390000014405"/>
<dbReference type="PANTHER" id="PTHR45871">
    <property type="entry name" value="N-ACETYLGLUCOSAMINYL-PHOSPHATIDYLINOSITOL BIOSYNTHETIC PROTEIN"/>
    <property type="match status" value="1"/>
</dbReference>
<dbReference type="FunCoup" id="G1PXH3">
    <property type="interactions" value="1431"/>
</dbReference>
<evidence type="ECO:0000256" key="16">
    <source>
        <dbReference type="ARBA" id="ARBA00068191"/>
    </source>
</evidence>
<evidence type="ECO:0000256" key="2">
    <source>
        <dbReference type="ARBA" id="ARBA00004687"/>
    </source>
</evidence>
<dbReference type="GO" id="GO:0006506">
    <property type="term" value="P:GPI anchor biosynthetic process"/>
    <property type="evidence" value="ECO:0007669"/>
    <property type="project" value="UniProtKB-UniPathway"/>
</dbReference>
<dbReference type="Pfam" id="PF13692">
    <property type="entry name" value="Glyco_trans_1_4"/>
    <property type="match status" value="1"/>
</dbReference>
<evidence type="ECO:0000256" key="4">
    <source>
        <dbReference type="ARBA" id="ARBA00012420"/>
    </source>
</evidence>
<keyword evidence="22" id="KW-1185">Reference proteome</keyword>
<dbReference type="HOGENOM" id="CLU_009583_19_0_1"/>
<dbReference type="GO" id="GO:1990830">
    <property type="term" value="P:cellular response to leukemia inhibitory factor"/>
    <property type="evidence" value="ECO:0007669"/>
    <property type="project" value="Ensembl"/>
</dbReference>
<dbReference type="Pfam" id="PF08288">
    <property type="entry name" value="PIGA"/>
    <property type="match status" value="1"/>
</dbReference>
<accession>G1PXH3</accession>
<evidence type="ECO:0000256" key="10">
    <source>
        <dbReference type="ARBA" id="ARBA00022824"/>
    </source>
</evidence>
<keyword evidence="12" id="KW-0443">Lipid metabolism</keyword>